<accession>A0ABU7DB06</accession>
<name>A0ABU7DB06_9TELE</name>
<dbReference type="Gene3D" id="1.10.340.70">
    <property type="match status" value="1"/>
</dbReference>
<evidence type="ECO:0000259" key="1">
    <source>
        <dbReference type="Pfam" id="PF17921"/>
    </source>
</evidence>
<dbReference type="InterPro" id="IPR041588">
    <property type="entry name" value="Integrase_H2C2"/>
</dbReference>
<evidence type="ECO:0000313" key="3">
    <source>
        <dbReference type="Proteomes" id="UP001352852"/>
    </source>
</evidence>
<protein>
    <recommendedName>
        <fullName evidence="1">Integrase zinc-binding domain-containing protein</fullName>
    </recommendedName>
</protein>
<sequence>MDSMKYEKLLNYKVKGDYPHPSTKQHKYLIRRKASSYRIEGNDLFYVRPKGSLTSTKIKVIKGAEEAERVFVDFYDSPTGTHRGQIKTLDAISRRFYWP</sequence>
<feature type="domain" description="Integrase zinc-binding" evidence="1">
    <location>
        <begin position="65"/>
        <end position="99"/>
    </location>
</feature>
<dbReference type="Pfam" id="PF17921">
    <property type="entry name" value="Integrase_H2C2"/>
    <property type="match status" value="1"/>
</dbReference>
<evidence type="ECO:0000313" key="2">
    <source>
        <dbReference type="EMBL" id="MED6270853.1"/>
    </source>
</evidence>
<reference evidence="2 3" key="1">
    <citation type="submission" date="2021-06" db="EMBL/GenBank/DDBJ databases">
        <authorList>
            <person name="Palmer J.M."/>
        </authorList>
    </citation>
    <scope>NUCLEOTIDE SEQUENCE [LARGE SCALE GENOMIC DNA]</scope>
    <source>
        <strain evidence="2 3">CL_MEX2019</strain>
        <tissue evidence="2">Muscle</tissue>
    </source>
</reference>
<organism evidence="2 3">
    <name type="scientific">Characodon lateralis</name>
    <dbReference type="NCBI Taxonomy" id="208331"/>
    <lineage>
        <taxon>Eukaryota</taxon>
        <taxon>Metazoa</taxon>
        <taxon>Chordata</taxon>
        <taxon>Craniata</taxon>
        <taxon>Vertebrata</taxon>
        <taxon>Euteleostomi</taxon>
        <taxon>Actinopterygii</taxon>
        <taxon>Neopterygii</taxon>
        <taxon>Teleostei</taxon>
        <taxon>Neoteleostei</taxon>
        <taxon>Acanthomorphata</taxon>
        <taxon>Ovalentaria</taxon>
        <taxon>Atherinomorphae</taxon>
        <taxon>Cyprinodontiformes</taxon>
        <taxon>Goodeidae</taxon>
        <taxon>Characodon</taxon>
    </lineage>
</organism>
<dbReference type="EMBL" id="JAHUTJ010017473">
    <property type="protein sequence ID" value="MED6270853.1"/>
    <property type="molecule type" value="Genomic_DNA"/>
</dbReference>
<keyword evidence="3" id="KW-1185">Reference proteome</keyword>
<gene>
    <name evidence="2" type="ORF">CHARACLAT_014441</name>
</gene>
<proteinExistence type="predicted"/>
<comment type="caution">
    <text evidence="2">The sequence shown here is derived from an EMBL/GenBank/DDBJ whole genome shotgun (WGS) entry which is preliminary data.</text>
</comment>
<dbReference type="Proteomes" id="UP001352852">
    <property type="component" value="Unassembled WGS sequence"/>
</dbReference>